<proteinExistence type="predicted"/>
<gene>
    <name evidence="1" type="ORF">LSH36_473g03078</name>
</gene>
<evidence type="ECO:0000313" key="1">
    <source>
        <dbReference type="EMBL" id="KAK2148971.1"/>
    </source>
</evidence>
<sequence>MGSACVVLLCRICAKSFSFTDDGPRSGSFFLHLVLTQSLQSNPITSPTPSLHTSSTPSLHSEPRIFRFLIHHLAAELETVHILGSNPPTGIPTEYIHVFAG</sequence>
<keyword evidence="2" id="KW-1185">Reference proteome</keyword>
<dbReference type="Proteomes" id="UP001208570">
    <property type="component" value="Unassembled WGS sequence"/>
</dbReference>
<evidence type="ECO:0000313" key="2">
    <source>
        <dbReference type="Proteomes" id="UP001208570"/>
    </source>
</evidence>
<reference evidence="1" key="1">
    <citation type="journal article" date="2023" name="Mol. Biol. Evol.">
        <title>Third-Generation Sequencing Reveals the Adaptive Role of the Epigenome in Three Deep-Sea Polychaetes.</title>
        <authorList>
            <person name="Perez M."/>
            <person name="Aroh O."/>
            <person name="Sun Y."/>
            <person name="Lan Y."/>
            <person name="Juniper S.K."/>
            <person name="Young C.R."/>
            <person name="Angers B."/>
            <person name="Qian P.Y."/>
        </authorList>
    </citation>
    <scope>NUCLEOTIDE SEQUENCE</scope>
    <source>
        <strain evidence="1">P08H-3</strain>
    </source>
</reference>
<protein>
    <submittedName>
        <fullName evidence="1">Uncharacterized protein</fullName>
    </submittedName>
</protein>
<name>A0AAD9JAH3_9ANNE</name>
<organism evidence="1 2">
    <name type="scientific">Paralvinella palmiformis</name>
    <dbReference type="NCBI Taxonomy" id="53620"/>
    <lineage>
        <taxon>Eukaryota</taxon>
        <taxon>Metazoa</taxon>
        <taxon>Spiralia</taxon>
        <taxon>Lophotrochozoa</taxon>
        <taxon>Annelida</taxon>
        <taxon>Polychaeta</taxon>
        <taxon>Sedentaria</taxon>
        <taxon>Canalipalpata</taxon>
        <taxon>Terebellida</taxon>
        <taxon>Terebelliformia</taxon>
        <taxon>Alvinellidae</taxon>
        <taxon>Paralvinella</taxon>
    </lineage>
</organism>
<dbReference type="EMBL" id="JAODUP010000473">
    <property type="protein sequence ID" value="KAK2148971.1"/>
    <property type="molecule type" value="Genomic_DNA"/>
</dbReference>
<accession>A0AAD9JAH3</accession>
<comment type="caution">
    <text evidence="1">The sequence shown here is derived from an EMBL/GenBank/DDBJ whole genome shotgun (WGS) entry which is preliminary data.</text>
</comment>
<dbReference type="AlphaFoldDB" id="A0AAD9JAH3"/>